<feature type="compositionally biased region" description="Polar residues" evidence="1">
    <location>
        <begin position="26"/>
        <end position="36"/>
    </location>
</feature>
<proteinExistence type="predicted"/>
<reference evidence="2" key="1">
    <citation type="journal article" date="2021" name="Proc. Natl. Acad. Sci. U.S.A.">
        <title>A Catalog of Tens of Thousands of Viruses from Human Metagenomes Reveals Hidden Associations with Chronic Diseases.</title>
        <authorList>
            <person name="Tisza M.J."/>
            <person name="Buck C.B."/>
        </authorList>
    </citation>
    <scope>NUCLEOTIDE SEQUENCE</scope>
    <source>
        <strain evidence="2">CtpyK9</strain>
    </source>
</reference>
<accession>A0A8S5UTZ2</accession>
<dbReference type="EMBL" id="BK016139">
    <property type="protein sequence ID" value="DAF97967.1"/>
    <property type="molecule type" value="Genomic_DNA"/>
</dbReference>
<feature type="compositionally biased region" description="Basic and acidic residues" evidence="1">
    <location>
        <begin position="1"/>
        <end position="12"/>
    </location>
</feature>
<name>A0A8S5UTZ2_9CAUD</name>
<evidence type="ECO:0000256" key="1">
    <source>
        <dbReference type="SAM" id="MobiDB-lite"/>
    </source>
</evidence>
<evidence type="ECO:0000313" key="2">
    <source>
        <dbReference type="EMBL" id="DAF97967.1"/>
    </source>
</evidence>
<sequence length="36" mass="4031">MPTQETKEKTLKESPPYPPRPARGGVSQTTADRVEF</sequence>
<protein>
    <submittedName>
        <fullName evidence="2">Uncharacterized protein</fullName>
    </submittedName>
</protein>
<organism evidence="2">
    <name type="scientific">Siphoviridae sp. ctpyK9</name>
    <dbReference type="NCBI Taxonomy" id="2825679"/>
    <lineage>
        <taxon>Viruses</taxon>
        <taxon>Duplodnaviria</taxon>
        <taxon>Heunggongvirae</taxon>
        <taxon>Uroviricota</taxon>
        <taxon>Caudoviricetes</taxon>
    </lineage>
</organism>
<feature type="region of interest" description="Disordered" evidence="1">
    <location>
        <begin position="1"/>
        <end position="36"/>
    </location>
</feature>